<evidence type="ECO:0000313" key="2">
    <source>
        <dbReference type="Proteomes" id="UP000231139"/>
    </source>
</evidence>
<accession>A0A2H0N2N4</accession>
<name>A0A2H0N2N4_9BACT</name>
<gene>
    <name evidence="1" type="ORF">COV62_01705</name>
</gene>
<proteinExistence type="predicted"/>
<reference evidence="1 2" key="1">
    <citation type="submission" date="2017-09" db="EMBL/GenBank/DDBJ databases">
        <title>Depth-based differentiation of microbial function through sediment-hosted aquifers and enrichment of novel symbionts in the deep terrestrial subsurface.</title>
        <authorList>
            <person name="Probst A.J."/>
            <person name="Ladd B."/>
            <person name="Jarett J.K."/>
            <person name="Geller-Mcgrath D.E."/>
            <person name="Sieber C.M."/>
            <person name="Emerson J.B."/>
            <person name="Anantharaman K."/>
            <person name="Thomas B.C."/>
            <person name="Malmstrom R."/>
            <person name="Stieglmeier M."/>
            <person name="Klingl A."/>
            <person name="Woyke T."/>
            <person name="Ryan C.M."/>
            <person name="Banfield J.F."/>
        </authorList>
    </citation>
    <scope>NUCLEOTIDE SEQUENCE [LARGE SCALE GENOMIC DNA]</scope>
    <source>
        <strain evidence="1">CG11_big_fil_rev_8_21_14_0_20_35_11</strain>
    </source>
</reference>
<protein>
    <recommendedName>
        <fullName evidence="3">30S ribosomal protein S21</fullName>
    </recommendedName>
</protein>
<dbReference type="AlphaFoldDB" id="A0A2H0N2N4"/>
<sequence>MNIKVQRQKQEGSQSLIYRFNQSVKRSGLLLEARKRRFVQRRKSKNLKRKDAILKEQKRKEYKKLKKLGKIK</sequence>
<dbReference type="EMBL" id="PCWK01000041">
    <property type="protein sequence ID" value="PIR02366.1"/>
    <property type="molecule type" value="Genomic_DNA"/>
</dbReference>
<comment type="caution">
    <text evidence="1">The sequence shown here is derived from an EMBL/GenBank/DDBJ whole genome shotgun (WGS) entry which is preliminary data.</text>
</comment>
<evidence type="ECO:0000313" key="1">
    <source>
        <dbReference type="EMBL" id="PIR02366.1"/>
    </source>
</evidence>
<organism evidence="1 2">
    <name type="scientific">Candidatus Nealsonbacteria bacterium CG11_big_fil_rev_8_21_14_0_20_35_11</name>
    <dbReference type="NCBI Taxonomy" id="1974713"/>
    <lineage>
        <taxon>Bacteria</taxon>
        <taxon>Candidatus Nealsoniibacteriota</taxon>
    </lineage>
</organism>
<dbReference type="Proteomes" id="UP000231139">
    <property type="component" value="Unassembled WGS sequence"/>
</dbReference>
<evidence type="ECO:0008006" key="3">
    <source>
        <dbReference type="Google" id="ProtNLM"/>
    </source>
</evidence>